<dbReference type="Gene3D" id="3.20.20.140">
    <property type="entry name" value="Metal-dependent hydrolases"/>
    <property type="match status" value="1"/>
</dbReference>
<evidence type="ECO:0000259" key="1">
    <source>
        <dbReference type="Pfam" id="PF01979"/>
    </source>
</evidence>
<dbReference type="InterPro" id="IPR051781">
    <property type="entry name" value="Metallo-dep_Hydrolase"/>
</dbReference>
<name>A0A2A9F913_9PSEU</name>
<feature type="domain" description="Amidohydrolase-related" evidence="1">
    <location>
        <begin position="53"/>
        <end position="381"/>
    </location>
</feature>
<sequence length="392" mass="40467">MIRNATVVNGTGAAPAPATTVVVDHGRIAWIGPDESAPSFGEHPVVEAAGASLLPGLINAHVHLANDGAADFAGQITADSATTAAVRALANAQASLDYGITTVRDCGAANGTAIDVATAIADGLAEGPRVVAAGRVLTMTGGHSHYMGVEVDGTDQARRAVRREVSLGADFIKVIATGGVLTPGRHPAQIALHEDELSWIVREAHAAGRRVAAHAIGREGIANALAAGVDSLEHGFHLDEELMEIANEQGTFLVPTLVALEGILDPDGTPPDRVVEKALEQRDRARGMFRSAVAAGIRVALGTDAGTPHNPHTMVAREMRGMAALGLPHLAVVRAATLAAAQNLDLHNEIGSIEAGKIADLVLFPGRVSEDFSGLDTPLLVARNGRILRQGL</sequence>
<accession>A0A2A9F913</accession>
<dbReference type="InterPro" id="IPR011059">
    <property type="entry name" value="Metal-dep_hydrolase_composite"/>
</dbReference>
<proteinExistence type="predicted"/>
<dbReference type="Proteomes" id="UP000243542">
    <property type="component" value="Unassembled WGS sequence"/>
</dbReference>
<protein>
    <submittedName>
        <fullName evidence="2">Imidazolonepropionase-like amidohydrolase</fullName>
    </submittedName>
</protein>
<dbReference type="InterPro" id="IPR032466">
    <property type="entry name" value="Metal_Hydrolase"/>
</dbReference>
<reference evidence="2 3" key="1">
    <citation type="submission" date="2017-10" db="EMBL/GenBank/DDBJ databases">
        <title>Sequencing the genomes of 1000 actinobacteria strains.</title>
        <authorList>
            <person name="Klenk H.-P."/>
        </authorList>
    </citation>
    <scope>NUCLEOTIDE SEQUENCE [LARGE SCALE GENOMIC DNA]</scope>
    <source>
        <strain evidence="2 3">DSM 46092</strain>
    </source>
</reference>
<keyword evidence="3" id="KW-1185">Reference proteome</keyword>
<dbReference type="CDD" id="cd01299">
    <property type="entry name" value="Met_dep_hydrolase_A"/>
    <property type="match status" value="1"/>
</dbReference>
<keyword evidence="2" id="KW-0378">Hydrolase</keyword>
<dbReference type="EMBL" id="PDJK01000002">
    <property type="protein sequence ID" value="PFG47658.1"/>
    <property type="molecule type" value="Genomic_DNA"/>
</dbReference>
<dbReference type="RefSeq" id="WP_211291869.1">
    <property type="nucleotide sequence ID" value="NZ_JBIAKZ010000026.1"/>
</dbReference>
<comment type="caution">
    <text evidence="2">The sequence shown here is derived from an EMBL/GenBank/DDBJ whole genome shotgun (WGS) entry which is preliminary data.</text>
</comment>
<dbReference type="AlphaFoldDB" id="A0A2A9F913"/>
<dbReference type="Pfam" id="PF01979">
    <property type="entry name" value="Amidohydro_1"/>
    <property type="match status" value="1"/>
</dbReference>
<dbReference type="SUPFAM" id="SSF51338">
    <property type="entry name" value="Composite domain of metallo-dependent hydrolases"/>
    <property type="match status" value="1"/>
</dbReference>
<dbReference type="InterPro" id="IPR057744">
    <property type="entry name" value="OTAase-like"/>
</dbReference>
<dbReference type="InterPro" id="IPR006680">
    <property type="entry name" value="Amidohydro-rel"/>
</dbReference>
<dbReference type="GO" id="GO:0016810">
    <property type="term" value="F:hydrolase activity, acting on carbon-nitrogen (but not peptide) bonds"/>
    <property type="evidence" value="ECO:0007669"/>
    <property type="project" value="InterPro"/>
</dbReference>
<dbReference type="PANTHER" id="PTHR43135">
    <property type="entry name" value="ALPHA-D-RIBOSE 1-METHYLPHOSPHONATE 5-TRIPHOSPHATE DIPHOSPHATASE"/>
    <property type="match status" value="1"/>
</dbReference>
<organism evidence="2 3">
    <name type="scientific">Amycolatopsis sulphurea</name>
    <dbReference type="NCBI Taxonomy" id="76022"/>
    <lineage>
        <taxon>Bacteria</taxon>
        <taxon>Bacillati</taxon>
        <taxon>Actinomycetota</taxon>
        <taxon>Actinomycetes</taxon>
        <taxon>Pseudonocardiales</taxon>
        <taxon>Pseudonocardiaceae</taxon>
        <taxon>Amycolatopsis</taxon>
    </lineage>
</organism>
<dbReference type="PANTHER" id="PTHR43135:SF3">
    <property type="entry name" value="ALPHA-D-RIBOSE 1-METHYLPHOSPHONATE 5-TRIPHOSPHATE DIPHOSPHATASE"/>
    <property type="match status" value="1"/>
</dbReference>
<evidence type="ECO:0000313" key="2">
    <source>
        <dbReference type="EMBL" id="PFG47658.1"/>
    </source>
</evidence>
<evidence type="ECO:0000313" key="3">
    <source>
        <dbReference type="Proteomes" id="UP000243542"/>
    </source>
</evidence>
<dbReference type="SUPFAM" id="SSF51556">
    <property type="entry name" value="Metallo-dependent hydrolases"/>
    <property type="match status" value="1"/>
</dbReference>
<gene>
    <name evidence="2" type="ORF">ATK36_2705</name>
</gene>
<dbReference type="Gene3D" id="2.30.40.10">
    <property type="entry name" value="Urease, subunit C, domain 1"/>
    <property type="match status" value="1"/>
</dbReference>